<feature type="compositionally biased region" description="Acidic residues" evidence="1">
    <location>
        <begin position="456"/>
        <end position="483"/>
    </location>
</feature>
<feature type="region of interest" description="Disordered" evidence="1">
    <location>
        <begin position="184"/>
        <end position="215"/>
    </location>
</feature>
<gene>
    <name evidence="2" type="ORF">g.52227</name>
</gene>
<feature type="compositionally biased region" description="Basic and acidic residues" evidence="1">
    <location>
        <begin position="52"/>
        <end position="79"/>
    </location>
</feature>
<feature type="compositionally biased region" description="Basic and acidic residues" evidence="1">
    <location>
        <begin position="23"/>
        <end position="42"/>
    </location>
</feature>
<sequence length="533" mass="59874">PEKGEGREKKGPPELIPLQKGNTPDKKVKVSSEDVSFRKKSTDGTSDSFHGVGKESLKRKLDEENTEHTFENIKRKSTEDSINESNQQGSSQDQSETENLTTEDNSLKESLKESEDGDTMDVDQPVSPEEPEQVVEVKSEPEPPPKPVKPRPKSKAEIKRIKREKDRIRREAKKLAALEALKLAPPPNPFEEDTRMSATDPNGEGIDDPLGSGIKKNRMEVGDPEGKEFTVDQIAEYQWPLQGGELYMIQEQISTYLGVKSFKRKYPDLKRRPVEMEERTFLCDSGLVSESMCDLGLTAVSSSEVLDIMFQDFQEQYEELRKHMREKQARELINKQKERKKFELSLSKSDLKEQAIQSAVSWNSQLNRSRSESRRCHLDLQTWTIQYPRSRGSKMTRPTPRLGNYPVALIPGQYADFYKRYTAQELRYWPVNTVLYGPLQPNERHSTGGSDGSQSESEDSSSSDDSSDSSSDGEGEGTCEEEEKGCKACGGKRGGEALVQCSQCGHNSKSSRAPRIALFPINAPHGSTATVWA</sequence>
<organism evidence="2">
    <name type="scientific">Homalodisca liturata</name>
    <dbReference type="NCBI Taxonomy" id="320908"/>
    <lineage>
        <taxon>Eukaryota</taxon>
        <taxon>Metazoa</taxon>
        <taxon>Ecdysozoa</taxon>
        <taxon>Arthropoda</taxon>
        <taxon>Hexapoda</taxon>
        <taxon>Insecta</taxon>
        <taxon>Pterygota</taxon>
        <taxon>Neoptera</taxon>
        <taxon>Paraneoptera</taxon>
        <taxon>Hemiptera</taxon>
        <taxon>Auchenorrhyncha</taxon>
        <taxon>Membracoidea</taxon>
        <taxon>Cicadellidae</taxon>
        <taxon>Cicadellinae</taxon>
        <taxon>Proconiini</taxon>
        <taxon>Homalodisca</taxon>
    </lineage>
</organism>
<name>A0A1B6HQ33_9HEMI</name>
<evidence type="ECO:0000256" key="1">
    <source>
        <dbReference type="SAM" id="MobiDB-lite"/>
    </source>
</evidence>
<reference evidence="2" key="1">
    <citation type="submission" date="2015-11" db="EMBL/GenBank/DDBJ databases">
        <title>De novo transcriptome assembly of four potential Pierce s Disease insect vectors from Arizona vineyards.</title>
        <authorList>
            <person name="Tassone E.E."/>
        </authorList>
    </citation>
    <scope>NUCLEOTIDE SEQUENCE</scope>
</reference>
<proteinExistence type="predicted"/>
<accession>A0A1B6HQ33</accession>
<feature type="region of interest" description="Disordered" evidence="1">
    <location>
        <begin position="1"/>
        <end position="168"/>
    </location>
</feature>
<dbReference type="CDD" id="cd21085">
    <property type="entry name" value="WH_NTD_PHF10"/>
    <property type="match status" value="1"/>
</dbReference>
<evidence type="ECO:0008006" key="3">
    <source>
        <dbReference type="Google" id="ProtNLM"/>
    </source>
</evidence>
<feature type="compositionally biased region" description="Basic and acidic residues" evidence="1">
    <location>
        <begin position="105"/>
        <end position="114"/>
    </location>
</feature>
<feature type="non-terminal residue" evidence="2">
    <location>
        <position position="1"/>
    </location>
</feature>
<feature type="region of interest" description="Disordered" evidence="1">
    <location>
        <begin position="440"/>
        <end position="491"/>
    </location>
</feature>
<dbReference type="AlphaFoldDB" id="A0A1B6HQ33"/>
<protein>
    <recommendedName>
        <fullName evidence="3">PHD finger protein 10</fullName>
    </recommendedName>
</protein>
<feature type="compositionally biased region" description="Polar residues" evidence="1">
    <location>
        <begin position="83"/>
        <end position="104"/>
    </location>
</feature>
<dbReference type="EMBL" id="GECU01030916">
    <property type="protein sequence ID" value="JAS76790.1"/>
    <property type="molecule type" value="Transcribed_RNA"/>
</dbReference>
<evidence type="ECO:0000313" key="2">
    <source>
        <dbReference type="EMBL" id="JAS76790.1"/>
    </source>
</evidence>
<feature type="compositionally biased region" description="Basic and acidic residues" evidence="1">
    <location>
        <begin position="154"/>
        <end position="168"/>
    </location>
</feature>
<feature type="compositionally biased region" description="Basic and acidic residues" evidence="1">
    <location>
        <begin position="1"/>
        <end position="12"/>
    </location>
</feature>